<protein>
    <submittedName>
        <fullName evidence="4">Uncharacterized protein</fullName>
    </submittedName>
</protein>
<evidence type="ECO:0000313" key="4">
    <source>
        <dbReference type="EMBL" id="RZF39147.1"/>
    </source>
</evidence>
<feature type="region of interest" description="Disordered" evidence="3">
    <location>
        <begin position="1"/>
        <end position="22"/>
    </location>
</feature>
<evidence type="ECO:0000313" key="5">
    <source>
        <dbReference type="Proteomes" id="UP000291343"/>
    </source>
</evidence>
<comment type="caution">
    <text evidence="4">The sequence shown here is derived from an EMBL/GenBank/DDBJ whole genome shotgun (WGS) entry which is preliminary data.</text>
</comment>
<keyword evidence="5" id="KW-1185">Reference proteome</keyword>
<dbReference type="GO" id="GO:0008010">
    <property type="term" value="F:structural constituent of chitin-based larval cuticle"/>
    <property type="evidence" value="ECO:0007669"/>
    <property type="project" value="TreeGrafter"/>
</dbReference>
<dbReference type="PANTHER" id="PTHR10380">
    <property type="entry name" value="CUTICLE PROTEIN"/>
    <property type="match status" value="1"/>
</dbReference>
<evidence type="ECO:0000256" key="1">
    <source>
        <dbReference type="ARBA" id="ARBA00022460"/>
    </source>
</evidence>
<name>A0A482WZX8_LAOST</name>
<dbReference type="PANTHER" id="PTHR10380:SF173">
    <property type="entry name" value="CUTICULAR PROTEIN 47EF, ISOFORM C-RELATED"/>
    <property type="match status" value="1"/>
</dbReference>
<feature type="compositionally biased region" description="Polar residues" evidence="3">
    <location>
        <begin position="1"/>
        <end position="13"/>
    </location>
</feature>
<dbReference type="Pfam" id="PF00379">
    <property type="entry name" value="Chitin_bind_4"/>
    <property type="match status" value="1"/>
</dbReference>
<dbReference type="OrthoDB" id="6368834at2759"/>
<evidence type="ECO:0000256" key="2">
    <source>
        <dbReference type="PROSITE-ProRule" id="PRU00497"/>
    </source>
</evidence>
<feature type="compositionally biased region" description="Polar residues" evidence="3">
    <location>
        <begin position="81"/>
        <end position="99"/>
    </location>
</feature>
<gene>
    <name evidence="4" type="ORF">LSTR_LSTR005775</name>
</gene>
<dbReference type="InterPro" id="IPR000618">
    <property type="entry name" value="Insect_cuticle"/>
</dbReference>
<dbReference type="InterPro" id="IPR050468">
    <property type="entry name" value="Cuticle_Struct_Prot"/>
</dbReference>
<dbReference type="PROSITE" id="PS51155">
    <property type="entry name" value="CHIT_BIND_RR_2"/>
    <property type="match status" value="1"/>
</dbReference>
<feature type="region of interest" description="Disordered" evidence="3">
    <location>
        <begin position="81"/>
        <end position="106"/>
    </location>
</feature>
<accession>A0A482WZX8</accession>
<dbReference type="STRING" id="195883.A0A482WZX8"/>
<dbReference type="GO" id="GO:0062129">
    <property type="term" value="C:chitin-based extracellular matrix"/>
    <property type="evidence" value="ECO:0007669"/>
    <property type="project" value="TreeGrafter"/>
</dbReference>
<dbReference type="InterPro" id="IPR031311">
    <property type="entry name" value="CHIT_BIND_RR_consensus"/>
</dbReference>
<dbReference type="AlphaFoldDB" id="A0A482WZX8"/>
<dbReference type="InParanoid" id="A0A482WZX8"/>
<dbReference type="EMBL" id="QKKF02020490">
    <property type="protein sequence ID" value="RZF39147.1"/>
    <property type="molecule type" value="Genomic_DNA"/>
</dbReference>
<reference evidence="4 5" key="1">
    <citation type="journal article" date="2017" name="Gigascience">
        <title>Genome sequence of the small brown planthopper, Laodelphax striatellus.</title>
        <authorList>
            <person name="Zhu J."/>
            <person name="Jiang F."/>
            <person name="Wang X."/>
            <person name="Yang P."/>
            <person name="Bao Y."/>
            <person name="Zhao W."/>
            <person name="Wang W."/>
            <person name="Lu H."/>
            <person name="Wang Q."/>
            <person name="Cui N."/>
            <person name="Li J."/>
            <person name="Chen X."/>
            <person name="Luo L."/>
            <person name="Yu J."/>
            <person name="Kang L."/>
            <person name="Cui F."/>
        </authorList>
    </citation>
    <scope>NUCLEOTIDE SEQUENCE [LARGE SCALE GENOMIC DNA]</scope>
    <source>
        <strain evidence="4">Lst14</strain>
    </source>
</reference>
<proteinExistence type="predicted"/>
<keyword evidence="1 2" id="KW-0193">Cuticle</keyword>
<sequence>MSQPQSVSDSSGHLNHLSHRTNTNPSLNMSMLTFATLSAVLVALSSAQFAPVQQFSGVAQPIRQQIPVISRFEERNVDGSFSQRYQTGDGQTVSESGVTKRNHENDGNVIVKTGSYQYTSPEGITYTVQYTADEFGFHPTGSHLPVPVVAPPVRF</sequence>
<dbReference type="PROSITE" id="PS00233">
    <property type="entry name" value="CHIT_BIND_RR_1"/>
    <property type="match status" value="1"/>
</dbReference>
<organism evidence="4 5">
    <name type="scientific">Laodelphax striatellus</name>
    <name type="common">Small brown planthopper</name>
    <name type="synonym">Delphax striatella</name>
    <dbReference type="NCBI Taxonomy" id="195883"/>
    <lineage>
        <taxon>Eukaryota</taxon>
        <taxon>Metazoa</taxon>
        <taxon>Ecdysozoa</taxon>
        <taxon>Arthropoda</taxon>
        <taxon>Hexapoda</taxon>
        <taxon>Insecta</taxon>
        <taxon>Pterygota</taxon>
        <taxon>Neoptera</taxon>
        <taxon>Paraneoptera</taxon>
        <taxon>Hemiptera</taxon>
        <taxon>Auchenorrhyncha</taxon>
        <taxon>Fulgoroidea</taxon>
        <taxon>Delphacidae</taxon>
        <taxon>Criomorphinae</taxon>
        <taxon>Laodelphax</taxon>
    </lineage>
</organism>
<dbReference type="Proteomes" id="UP000291343">
    <property type="component" value="Unassembled WGS sequence"/>
</dbReference>
<evidence type="ECO:0000256" key="3">
    <source>
        <dbReference type="SAM" id="MobiDB-lite"/>
    </source>
</evidence>
<dbReference type="PRINTS" id="PR00947">
    <property type="entry name" value="CUTICLE"/>
</dbReference>